<gene>
    <name evidence="1" type="ORF">ARB_05441</name>
</gene>
<sequence length="144" mass="16306">MRGEDDAEDDRTRPGRGEVVSYIPAMKQHCLDISPHGGWHFDPKNAVSRLYDSRVDIVDVFSSVDRAVAVEPSRVFDIFELSQERIHNAKTSYSGLQGTYSVRQGAYSKGHGFMRLWTVHLTDTLSTATDIDDVSLISEKFRWV</sequence>
<proteinExistence type="predicted"/>
<dbReference type="AlphaFoldDB" id="D4AMI8"/>
<dbReference type="KEGG" id="abe:ARB_05441"/>
<dbReference type="HOGENOM" id="CLU_1795985_0_0_1"/>
<dbReference type="GeneID" id="9523952"/>
<comment type="caution">
    <text evidence="1">The sequence shown here is derived from an EMBL/GenBank/DDBJ whole genome shotgun (WGS) entry which is preliminary data.</text>
</comment>
<accession>D4AMI8</accession>
<dbReference type="Proteomes" id="UP000008866">
    <property type="component" value="Unassembled WGS sequence"/>
</dbReference>
<evidence type="ECO:0000313" key="2">
    <source>
        <dbReference type="Proteomes" id="UP000008866"/>
    </source>
</evidence>
<dbReference type="EMBL" id="ABSU01000003">
    <property type="protein sequence ID" value="EFE35399.1"/>
    <property type="molecule type" value="Genomic_DNA"/>
</dbReference>
<name>D4AMI8_ARTBC</name>
<protein>
    <submittedName>
        <fullName evidence="1">Uncharacterized protein</fullName>
    </submittedName>
</protein>
<keyword evidence="2" id="KW-1185">Reference proteome</keyword>
<dbReference type="RefSeq" id="XP_003016044.1">
    <property type="nucleotide sequence ID" value="XM_003015998.1"/>
</dbReference>
<evidence type="ECO:0000313" key="1">
    <source>
        <dbReference type="EMBL" id="EFE35399.1"/>
    </source>
</evidence>
<reference evidence="2" key="1">
    <citation type="journal article" date="2011" name="Genome Biol.">
        <title>Comparative and functional genomics provide insights into the pathogenicity of dermatophytic fungi.</title>
        <authorList>
            <person name="Burmester A."/>
            <person name="Shelest E."/>
            <person name="Gloeckner G."/>
            <person name="Heddergott C."/>
            <person name="Schindler S."/>
            <person name="Staib P."/>
            <person name="Heidel A."/>
            <person name="Felder M."/>
            <person name="Petzold A."/>
            <person name="Szafranski K."/>
            <person name="Feuermann M."/>
            <person name="Pedruzzi I."/>
            <person name="Priebe S."/>
            <person name="Groth M."/>
            <person name="Winkler R."/>
            <person name="Li W."/>
            <person name="Kniemeyer O."/>
            <person name="Schroeckh V."/>
            <person name="Hertweck C."/>
            <person name="Hube B."/>
            <person name="White T.C."/>
            <person name="Platzer M."/>
            <person name="Guthke R."/>
            <person name="Heitman J."/>
            <person name="Woestemeyer J."/>
            <person name="Zipfel P.F."/>
            <person name="Monod M."/>
            <person name="Brakhage A.A."/>
        </authorList>
    </citation>
    <scope>NUCLEOTIDE SEQUENCE [LARGE SCALE GENOMIC DNA]</scope>
    <source>
        <strain evidence="2">ATCC MYA-4681 / CBS 112371</strain>
    </source>
</reference>
<organism evidence="1 2">
    <name type="scientific">Arthroderma benhamiae (strain ATCC MYA-4681 / CBS 112371)</name>
    <name type="common">Trichophyton mentagrophytes</name>
    <dbReference type="NCBI Taxonomy" id="663331"/>
    <lineage>
        <taxon>Eukaryota</taxon>
        <taxon>Fungi</taxon>
        <taxon>Dikarya</taxon>
        <taxon>Ascomycota</taxon>
        <taxon>Pezizomycotina</taxon>
        <taxon>Eurotiomycetes</taxon>
        <taxon>Eurotiomycetidae</taxon>
        <taxon>Onygenales</taxon>
        <taxon>Arthrodermataceae</taxon>
        <taxon>Trichophyton</taxon>
    </lineage>
</organism>